<reference evidence="1" key="2">
    <citation type="journal article" date="2021" name="PeerJ">
        <title>Extensive microbial diversity within the chicken gut microbiome revealed by metagenomics and culture.</title>
        <authorList>
            <person name="Gilroy R."/>
            <person name="Ravi A."/>
            <person name="Getino M."/>
            <person name="Pursley I."/>
            <person name="Horton D.L."/>
            <person name="Alikhan N.F."/>
            <person name="Baker D."/>
            <person name="Gharbi K."/>
            <person name="Hall N."/>
            <person name="Watson M."/>
            <person name="Adriaenssens E.M."/>
            <person name="Foster-Nyarko E."/>
            <person name="Jarju S."/>
            <person name="Secka A."/>
            <person name="Antonio M."/>
            <person name="Oren A."/>
            <person name="Chaudhuri R.R."/>
            <person name="La Ragione R."/>
            <person name="Hildebrand F."/>
            <person name="Pallen M.J."/>
        </authorList>
    </citation>
    <scope>NUCLEOTIDE SEQUENCE</scope>
    <source>
        <strain evidence="1">CHK165-10780</strain>
    </source>
</reference>
<dbReference type="EMBL" id="DVFU01000015">
    <property type="protein sequence ID" value="HIQ64216.1"/>
    <property type="molecule type" value="Genomic_DNA"/>
</dbReference>
<organism evidence="1 2">
    <name type="scientific">Candidatus Faecenecus gallistercoris</name>
    <dbReference type="NCBI Taxonomy" id="2840793"/>
    <lineage>
        <taxon>Bacteria</taxon>
        <taxon>Bacillati</taxon>
        <taxon>Bacillota</taxon>
        <taxon>Bacillota incertae sedis</taxon>
        <taxon>Candidatus Faecenecus</taxon>
    </lineage>
</organism>
<comment type="caution">
    <text evidence="1">The sequence shown here is derived from an EMBL/GenBank/DDBJ whole genome shotgun (WGS) entry which is preliminary data.</text>
</comment>
<accession>A0A9D0YZD8</accession>
<gene>
    <name evidence="1" type="ORF">IAC85_00595</name>
</gene>
<protein>
    <submittedName>
        <fullName evidence="1">Uncharacterized protein</fullName>
    </submittedName>
</protein>
<sequence>MSKLPKISKIPLKEDISNNQTVYYDRKEKELKPLESLTTQDVKEQIKEIFDSIHHYYKVDVQIKTFHHTYDTRIIGKTENAILTMDEDTIPIDEIVSIKIKKSNK</sequence>
<evidence type="ECO:0000313" key="1">
    <source>
        <dbReference type="EMBL" id="HIQ64216.1"/>
    </source>
</evidence>
<name>A0A9D0YZD8_9FIRM</name>
<dbReference type="Proteomes" id="UP000886725">
    <property type="component" value="Unassembled WGS sequence"/>
</dbReference>
<dbReference type="AlphaFoldDB" id="A0A9D0YZD8"/>
<proteinExistence type="predicted"/>
<evidence type="ECO:0000313" key="2">
    <source>
        <dbReference type="Proteomes" id="UP000886725"/>
    </source>
</evidence>
<reference evidence="1" key="1">
    <citation type="submission" date="2020-10" db="EMBL/GenBank/DDBJ databases">
        <authorList>
            <person name="Gilroy R."/>
        </authorList>
    </citation>
    <scope>NUCLEOTIDE SEQUENCE</scope>
    <source>
        <strain evidence="1">CHK165-10780</strain>
    </source>
</reference>